<evidence type="ECO:0000313" key="2">
    <source>
        <dbReference type="EMBL" id="OTG05069.1"/>
    </source>
</evidence>
<dbReference type="Proteomes" id="UP000215914">
    <property type="component" value="Chromosome 12"/>
</dbReference>
<evidence type="ECO:0000313" key="1">
    <source>
        <dbReference type="EMBL" id="KAF5778054.1"/>
    </source>
</evidence>
<keyword evidence="3" id="KW-1185">Reference proteome</keyword>
<organism evidence="2 3">
    <name type="scientific">Helianthus annuus</name>
    <name type="common">Common sunflower</name>
    <dbReference type="NCBI Taxonomy" id="4232"/>
    <lineage>
        <taxon>Eukaryota</taxon>
        <taxon>Viridiplantae</taxon>
        <taxon>Streptophyta</taxon>
        <taxon>Embryophyta</taxon>
        <taxon>Tracheophyta</taxon>
        <taxon>Spermatophyta</taxon>
        <taxon>Magnoliopsida</taxon>
        <taxon>eudicotyledons</taxon>
        <taxon>Gunneridae</taxon>
        <taxon>Pentapetalae</taxon>
        <taxon>asterids</taxon>
        <taxon>campanulids</taxon>
        <taxon>Asterales</taxon>
        <taxon>Asteraceae</taxon>
        <taxon>Asteroideae</taxon>
        <taxon>Heliantheae alliance</taxon>
        <taxon>Heliantheae</taxon>
        <taxon>Helianthus</taxon>
    </lineage>
</organism>
<dbReference type="EMBL" id="MNCJ02000327">
    <property type="protein sequence ID" value="KAF5778054.1"/>
    <property type="molecule type" value="Genomic_DNA"/>
</dbReference>
<dbReference type="OrthoDB" id="1060058at2759"/>
<dbReference type="OMA" id="AWNLIYA"/>
<dbReference type="AlphaFoldDB" id="A0A251T2P1"/>
<reference evidence="1 3" key="1">
    <citation type="journal article" date="2017" name="Nature">
        <title>The sunflower genome provides insights into oil metabolism, flowering and Asterid evolution.</title>
        <authorList>
            <person name="Badouin H."/>
            <person name="Gouzy J."/>
            <person name="Grassa C.J."/>
            <person name="Murat F."/>
            <person name="Staton S.E."/>
            <person name="Cottret L."/>
            <person name="Lelandais-Briere C."/>
            <person name="Owens G.L."/>
            <person name="Carrere S."/>
            <person name="Mayjonade B."/>
            <person name="Legrand L."/>
            <person name="Gill N."/>
            <person name="Kane N.C."/>
            <person name="Bowers J.E."/>
            <person name="Hubner S."/>
            <person name="Bellec A."/>
            <person name="Berard A."/>
            <person name="Berges H."/>
            <person name="Blanchet N."/>
            <person name="Boniface M.C."/>
            <person name="Brunel D."/>
            <person name="Catrice O."/>
            <person name="Chaidir N."/>
            <person name="Claudel C."/>
            <person name="Donnadieu C."/>
            <person name="Faraut T."/>
            <person name="Fievet G."/>
            <person name="Helmstetter N."/>
            <person name="King M."/>
            <person name="Knapp S.J."/>
            <person name="Lai Z."/>
            <person name="Le Paslier M.C."/>
            <person name="Lippi Y."/>
            <person name="Lorenzon L."/>
            <person name="Mandel J.R."/>
            <person name="Marage G."/>
            <person name="Marchand G."/>
            <person name="Marquand E."/>
            <person name="Bret-Mestries E."/>
            <person name="Morien E."/>
            <person name="Nambeesan S."/>
            <person name="Nguyen T."/>
            <person name="Pegot-Espagnet P."/>
            <person name="Pouilly N."/>
            <person name="Raftis F."/>
            <person name="Sallet E."/>
            <person name="Schiex T."/>
            <person name="Thomas J."/>
            <person name="Vandecasteele C."/>
            <person name="Vares D."/>
            <person name="Vear F."/>
            <person name="Vautrin S."/>
            <person name="Crespi M."/>
            <person name="Mangin B."/>
            <person name="Burke J.M."/>
            <person name="Salse J."/>
            <person name="Munos S."/>
            <person name="Vincourt P."/>
            <person name="Rieseberg L.H."/>
            <person name="Langlade N.B."/>
        </authorList>
    </citation>
    <scope>NUCLEOTIDE SEQUENCE [LARGE SCALE GENOMIC DNA]</scope>
    <source>
        <strain evidence="3">cv. SF193</strain>
        <tissue evidence="1">Leaves</tissue>
    </source>
</reference>
<protein>
    <submittedName>
        <fullName evidence="2">Uncharacterized protein</fullName>
    </submittedName>
</protein>
<name>A0A251T2P1_HELAN</name>
<dbReference type="PANTHER" id="PTHR33356">
    <property type="entry name" value="TIP41-LIKE PROTEIN"/>
    <property type="match status" value="1"/>
</dbReference>
<dbReference type="EMBL" id="CM007901">
    <property type="protein sequence ID" value="OTG05069.1"/>
    <property type="molecule type" value="Genomic_DNA"/>
</dbReference>
<sequence length="258" mass="29235">MSGDFSSDHRHHHFMDKENLFNLPHNRYDEDTTGLTRRFSRSVSLQEPLSNFKISPETTFGWSGHSPAPSDEDAWNLIYAAAGQVARMKMRMNISDGDTGFVAKHNDRGVIGDSWRRSDREELFRQQHFRRNICVAAWGPPQVQNQRYEQNYLKRVGGGGGAVAKRECAGTGVFLPRGYGTNPPETRKRQACPIVNSPARMIESSTAPPQIQSSNYEMLMTRRKAMILGAQQQPRRLSNSHGGVMDNPEVLLPQEWTY</sequence>
<proteinExistence type="predicted"/>
<reference evidence="2" key="2">
    <citation type="submission" date="2017-02" db="EMBL/GenBank/DDBJ databases">
        <title>Sunflower complete genome.</title>
        <authorList>
            <person name="Langlade N."/>
            <person name="Munos S."/>
        </authorList>
    </citation>
    <scope>NUCLEOTIDE SEQUENCE [LARGE SCALE GENOMIC DNA]</scope>
    <source>
        <tissue evidence="2">Leaves</tissue>
    </source>
</reference>
<gene>
    <name evidence="2" type="ORF">HannXRQ_Chr12g0369451</name>
    <name evidence="1" type="ORF">HanXRQr2_Chr12g0543011</name>
</gene>
<evidence type="ECO:0000313" key="3">
    <source>
        <dbReference type="Proteomes" id="UP000215914"/>
    </source>
</evidence>
<dbReference type="InParanoid" id="A0A251T2P1"/>
<reference evidence="1" key="3">
    <citation type="submission" date="2020-06" db="EMBL/GenBank/DDBJ databases">
        <title>Helianthus annuus Genome sequencing and assembly Release 2.</title>
        <authorList>
            <person name="Gouzy J."/>
            <person name="Langlade N."/>
            <person name="Munos S."/>
        </authorList>
    </citation>
    <scope>NUCLEOTIDE SEQUENCE</scope>
    <source>
        <tissue evidence="1">Leaves</tissue>
    </source>
</reference>
<dbReference type="Gramene" id="mRNA:HanXRQr2_Chr12g0543011">
    <property type="protein sequence ID" value="mRNA:HanXRQr2_Chr12g0543011"/>
    <property type="gene ID" value="HanXRQr2_Chr12g0543011"/>
</dbReference>
<accession>A0A251T2P1</accession>
<dbReference type="PANTHER" id="PTHR33356:SF17">
    <property type="entry name" value="TPX2 CENTRAL DOMAIN-CONTAINING PROTEIN"/>
    <property type="match status" value="1"/>
</dbReference>